<dbReference type="InterPro" id="IPR005532">
    <property type="entry name" value="SUMF_dom"/>
</dbReference>
<dbReference type="RefSeq" id="WP_338690123.1">
    <property type="nucleotide sequence ID" value="NZ_AP024702.1"/>
</dbReference>
<dbReference type="Gene3D" id="1.10.510.10">
    <property type="entry name" value="Transferase(Phosphotransferase) domain 1"/>
    <property type="match status" value="1"/>
</dbReference>
<dbReference type="InterPro" id="IPR042095">
    <property type="entry name" value="SUMF_sf"/>
</dbReference>
<dbReference type="Pfam" id="PF03781">
    <property type="entry name" value="FGE-sulfatase"/>
    <property type="match status" value="1"/>
</dbReference>
<dbReference type="Proteomes" id="UP001374893">
    <property type="component" value="Chromosome"/>
</dbReference>
<dbReference type="SUPFAM" id="SSF56436">
    <property type="entry name" value="C-type lectin-like"/>
    <property type="match status" value="1"/>
</dbReference>
<dbReference type="InterPro" id="IPR051043">
    <property type="entry name" value="Sulfatase_Mod_Factor_Kinase"/>
</dbReference>
<protein>
    <submittedName>
        <fullName evidence="3">Methyltransferase</fullName>
    </submittedName>
</protein>
<feature type="domain" description="Protein kinase" evidence="2">
    <location>
        <begin position="12"/>
        <end position="350"/>
    </location>
</feature>
<keyword evidence="3" id="KW-0489">Methyltransferase</keyword>
<dbReference type="GO" id="GO:0008168">
    <property type="term" value="F:methyltransferase activity"/>
    <property type="evidence" value="ECO:0007669"/>
    <property type="project" value="UniProtKB-KW"/>
</dbReference>
<gene>
    <name evidence="3" type="ORF">HAHE_16640</name>
</gene>
<dbReference type="SUPFAM" id="SSF56112">
    <property type="entry name" value="Protein kinase-like (PK-like)"/>
    <property type="match status" value="1"/>
</dbReference>
<name>A0ABN6H2A8_9BACT</name>
<keyword evidence="1" id="KW-1133">Transmembrane helix</keyword>
<evidence type="ECO:0000256" key="1">
    <source>
        <dbReference type="SAM" id="Phobius"/>
    </source>
</evidence>
<dbReference type="PANTHER" id="PTHR23150">
    <property type="entry name" value="SULFATASE MODIFYING FACTOR 1, 2"/>
    <property type="match status" value="1"/>
</dbReference>
<evidence type="ECO:0000313" key="3">
    <source>
        <dbReference type="EMBL" id="BCX47756.1"/>
    </source>
</evidence>
<keyword evidence="1" id="KW-0472">Membrane</keyword>
<dbReference type="EMBL" id="AP024702">
    <property type="protein sequence ID" value="BCX47756.1"/>
    <property type="molecule type" value="Genomic_DNA"/>
</dbReference>
<keyword evidence="1" id="KW-0812">Transmembrane</keyword>
<keyword evidence="4" id="KW-1185">Reference proteome</keyword>
<accession>A0ABN6H2A8</accession>
<dbReference type="Gene3D" id="3.90.1580.10">
    <property type="entry name" value="paralog of FGE (formylglycine-generating enzyme)"/>
    <property type="match status" value="1"/>
</dbReference>
<dbReference type="InterPro" id="IPR000719">
    <property type="entry name" value="Prot_kinase_dom"/>
</dbReference>
<dbReference type="Gene3D" id="3.30.200.20">
    <property type="entry name" value="Phosphorylase Kinase, domain 1"/>
    <property type="match status" value="1"/>
</dbReference>
<dbReference type="InterPro" id="IPR011009">
    <property type="entry name" value="Kinase-like_dom_sf"/>
</dbReference>
<proteinExistence type="predicted"/>
<dbReference type="PROSITE" id="PS50011">
    <property type="entry name" value="PROTEIN_KINASE_DOM"/>
    <property type="match status" value="1"/>
</dbReference>
<organism evidence="3 4">
    <name type="scientific">Haloferula helveola</name>
    <dbReference type="NCBI Taxonomy" id="490095"/>
    <lineage>
        <taxon>Bacteria</taxon>
        <taxon>Pseudomonadati</taxon>
        <taxon>Verrucomicrobiota</taxon>
        <taxon>Verrucomicrobiia</taxon>
        <taxon>Verrucomicrobiales</taxon>
        <taxon>Verrucomicrobiaceae</taxon>
        <taxon>Haloferula</taxon>
    </lineage>
</organism>
<keyword evidence="3" id="KW-0808">Transferase</keyword>
<dbReference type="GO" id="GO:0032259">
    <property type="term" value="P:methylation"/>
    <property type="evidence" value="ECO:0007669"/>
    <property type="project" value="UniProtKB-KW"/>
</dbReference>
<dbReference type="InterPro" id="IPR016187">
    <property type="entry name" value="CTDL_fold"/>
</dbReference>
<dbReference type="PANTHER" id="PTHR23150:SF19">
    <property type="entry name" value="FORMYLGLYCINE-GENERATING ENZYME"/>
    <property type="match status" value="1"/>
</dbReference>
<feature type="transmembrane region" description="Helical" evidence="1">
    <location>
        <begin position="242"/>
        <end position="261"/>
    </location>
</feature>
<evidence type="ECO:0000313" key="4">
    <source>
        <dbReference type="Proteomes" id="UP001374893"/>
    </source>
</evidence>
<sequence length="496" mass="54672">MPETEPRTLGDYRLIEPLAEHAGQTTWLAEQSSVQRPVVLVELTNLKYRETFLADVRAKASVDHPLIGSVYEAVDEPHACYVALERITGNSLGDRLRSREAMRPSDLAHILRRTAEAMIQLASKGTATEPLTPDTIHFDSNGVIRIENVARAGDFDPKGQIDDVHRLGEMLPPLVADGLPGASRVLTVLAWMRGHGTEKQIDWEAVRSYGEQIESQLLEARPPAVTSPRTARVPLKKSKLPMILGGLVAVVGIGTVAMVMFPKGDPPPPEVLPTLPVPVPIAAGSHPSPDGGTEKLPAFEISACEVTIGEYREFLDVLEQLDPGERDVFDLEDQPEEKKGHVPDGWEEMLAAARSGGTWNDRPMSLFCPVVGVDWWDASAYCNWKNCRLPTQEEWFAALRSKVERPEYLQPAPWGPVTDLSINDRTPNGLRGMAGSVSEWTRRPSVNPANPLGPRHIVIIGASFKKPDNGALAREWTPNRLLRRSDLGFRVVTRPD</sequence>
<evidence type="ECO:0000259" key="2">
    <source>
        <dbReference type="PROSITE" id="PS50011"/>
    </source>
</evidence>
<reference evidence="3 4" key="1">
    <citation type="submission" date="2021-06" db="EMBL/GenBank/DDBJ databases">
        <title>Complete genome of Haloferula helveola possessing various polysaccharide degrading enzymes.</title>
        <authorList>
            <person name="Takami H."/>
            <person name="Huang C."/>
            <person name="Hamasaki K."/>
        </authorList>
    </citation>
    <scope>NUCLEOTIDE SEQUENCE [LARGE SCALE GENOMIC DNA]</scope>
    <source>
        <strain evidence="3 4">CN-1</strain>
    </source>
</reference>